<reference evidence="1" key="1">
    <citation type="submission" date="2020-03" db="EMBL/GenBank/DDBJ databases">
        <title>Transcriptomic Profiling of the Digestive Tract of the Rat Flea, Xenopsylla cheopis, Following Blood Feeding and Infection with Yersinia pestis.</title>
        <authorList>
            <person name="Bland D.M."/>
            <person name="Martens C.A."/>
            <person name="Virtaneva K."/>
            <person name="Kanakabandi K."/>
            <person name="Long D."/>
            <person name="Rosenke R."/>
            <person name="Saturday G.A."/>
            <person name="Hoyt F.H."/>
            <person name="Bruno D.P."/>
            <person name="Ribeiro J.M.C."/>
            <person name="Hinnebusch J."/>
        </authorList>
    </citation>
    <scope>NUCLEOTIDE SEQUENCE</scope>
</reference>
<name>A0A6M2DJW4_XENCH</name>
<organism evidence="1">
    <name type="scientific">Xenopsylla cheopis</name>
    <name type="common">Oriental rat flea</name>
    <name type="synonym">Pulex cheopis</name>
    <dbReference type="NCBI Taxonomy" id="163159"/>
    <lineage>
        <taxon>Eukaryota</taxon>
        <taxon>Metazoa</taxon>
        <taxon>Ecdysozoa</taxon>
        <taxon>Arthropoda</taxon>
        <taxon>Hexapoda</taxon>
        <taxon>Insecta</taxon>
        <taxon>Pterygota</taxon>
        <taxon>Neoptera</taxon>
        <taxon>Endopterygota</taxon>
        <taxon>Siphonaptera</taxon>
        <taxon>Pulicidae</taxon>
        <taxon>Xenopsyllinae</taxon>
        <taxon>Xenopsylla</taxon>
    </lineage>
</organism>
<sequence length="80" mass="9162">MSANLAVRRSLGTLWRQGWNEIPEVMASCAMGLCGIGLSMYALYRTYVIEGGDYRKYRVGYVVYRPDDPRVAKIRPEDRV</sequence>
<dbReference type="EMBL" id="GIIL01002893">
    <property type="protein sequence ID" value="NOV46619.1"/>
    <property type="molecule type" value="Transcribed_RNA"/>
</dbReference>
<proteinExistence type="predicted"/>
<dbReference type="AlphaFoldDB" id="A0A6M2DJW4"/>
<evidence type="ECO:0000313" key="1">
    <source>
        <dbReference type="EMBL" id="NOV46619.1"/>
    </source>
</evidence>
<accession>A0A6M2DJW4</accession>
<protein>
    <submittedName>
        <fullName evidence="1">Uncharacterized protein</fullName>
    </submittedName>
</protein>